<dbReference type="SUPFAM" id="SSF49899">
    <property type="entry name" value="Concanavalin A-like lectins/glucanases"/>
    <property type="match status" value="1"/>
</dbReference>
<name>A0ABN9DK92_9NEOB</name>
<evidence type="ECO:0000313" key="7">
    <source>
        <dbReference type="Proteomes" id="UP001162483"/>
    </source>
</evidence>
<comment type="similarity">
    <text evidence="2 5">Belongs to the calreticulin family.</text>
</comment>
<dbReference type="PANTHER" id="PTHR11073">
    <property type="entry name" value="CALRETICULIN AND CALNEXIN"/>
    <property type="match status" value="1"/>
</dbReference>
<evidence type="ECO:0000313" key="6">
    <source>
        <dbReference type="EMBL" id="CAI9571926.1"/>
    </source>
</evidence>
<evidence type="ECO:0000256" key="2">
    <source>
        <dbReference type="ARBA" id="ARBA00010983"/>
    </source>
</evidence>
<keyword evidence="4 5" id="KW-0143">Chaperone</keyword>
<dbReference type="PANTHER" id="PTHR11073:SF58">
    <property type="entry name" value="CALRETICULIN"/>
    <property type="match status" value="1"/>
</dbReference>
<evidence type="ECO:0008006" key="8">
    <source>
        <dbReference type="Google" id="ProtNLM"/>
    </source>
</evidence>
<dbReference type="SUPFAM" id="SSF63887">
    <property type="entry name" value="P-domain of calnexin/calreticulin"/>
    <property type="match status" value="1"/>
</dbReference>
<dbReference type="PROSITE" id="PS00803">
    <property type="entry name" value="CALRETICULIN_1"/>
    <property type="match status" value="1"/>
</dbReference>
<evidence type="ECO:0000256" key="3">
    <source>
        <dbReference type="ARBA" id="ARBA00022824"/>
    </source>
</evidence>
<comment type="caution">
    <text evidence="6">The sequence shown here is derived from an EMBL/GenBank/DDBJ whole genome shotgun (WGS) entry which is preliminary data.</text>
</comment>
<dbReference type="PROSITE" id="PS00804">
    <property type="entry name" value="CALRETICULIN_2"/>
    <property type="match status" value="1"/>
</dbReference>
<sequence>MYVFFSDEWQKRWVESKNKSDYGKWQLSAGKFWGDPEMDKGIQTTQDWKYYALSAQFEPISNENQSLVIQFTVKHEQEIDCGGGYVKIYPADTDQEQINGDSLYCIMFGPDICGTIHEKVHIILNYKEKHHLIKKNVTAKHDESTHLYTLIIRPNNTYAVKIDNEVVQHGTLEDDFGFLLPHKIIDVNAKKPADWDDRQRIEDPNELRPDDWDERELIADPEAKEPHDWDSAMDGQWEPPMIHNPNYKGIWVPKIIDNPNYQGVWVQPDMDNPDYVPDDTIYRYDELGVIGLDLWQVKSGTIFDNFLITNDEILAEKIGNETWGITRVRNHEVMLLYLRAKKNCCHLQQPIR</sequence>
<keyword evidence="3 5" id="KW-0256">Endoplasmic reticulum</keyword>
<dbReference type="InterPro" id="IPR018124">
    <property type="entry name" value="Calret/calnex_CS"/>
</dbReference>
<dbReference type="Pfam" id="PF00262">
    <property type="entry name" value="Calreticulin"/>
    <property type="match status" value="2"/>
</dbReference>
<protein>
    <recommendedName>
        <fullName evidence="8">Calreticulin</fullName>
    </recommendedName>
</protein>
<dbReference type="PRINTS" id="PR00626">
    <property type="entry name" value="CALRETICULIN"/>
</dbReference>
<gene>
    <name evidence="6" type="ORF">SPARVUS_LOCUS7354265</name>
</gene>
<dbReference type="InterPro" id="IPR013320">
    <property type="entry name" value="ConA-like_dom_sf"/>
</dbReference>
<accession>A0ABN9DK92</accession>
<dbReference type="InterPro" id="IPR009033">
    <property type="entry name" value="Calreticulin/calnexin_P_dom_sf"/>
</dbReference>
<reference evidence="6" key="1">
    <citation type="submission" date="2023-05" db="EMBL/GenBank/DDBJ databases">
        <authorList>
            <person name="Stuckert A."/>
        </authorList>
    </citation>
    <scope>NUCLEOTIDE SEQUENCE</scope>
</reference>
<evidence type="ECO:0000256" key="1">
    <source>
        <dbReference type="ARBA" id="ARBA00004240"/>
    </source>
</evidence>
<comment type="subcellular location">
    <subcellularLocation>
        <location evidence="1">Endoplasmic reticulum</location>
    </subcellularLocation>
</comment>
<dbReference type="Gene3D" id="2.60.120.200">
    <property type="match status" value="1"/>
</dbReference>
<evidence type="ECO:0000256" key="4">
    <source>
        <dbReference type="ARBA" id="ARBA00023186"/>
    </source>
</evidence>
<dbReference type="Gene3D" id="2.10.250.10">
    <property type="entry name" value="Calreticulin/calnexin, P domain"/>
    <property type="match status" value="1"/>
</dbReference>
<dbReference type="EMBL" id="CATNWA010014452">
    <property type="protein sequence ID" value="CAI9571926.1"/>
    <property type="molecule type" value="Genomic_DNA"/>
</dbReference>
<organism evidence="6 7">
    <name type="scientific">Staurois parvus</name>
    <dbReference type="NCBI Taxonomy" id="386267"/>
    <lineage>
        <taxon>Eukaryota</taxon>
        <taxon>Metazoa</taxon>
        <taxon>Chordata</taxon>
        <taxon>Craniata</taxon>
        <taxon>Vertebrata</taxon>
        <taxon>Euteleostomi</taxon>
        <taxon>Amphibia</taxon>
        <taxon>Batrachia</taxon>
        <taxon>Anura</taxon>
        <taxon>Neobatrachia</taxon>
        <taxon>Ranoidea</taxon>
        <taxon>Ranidae</taxon>
        <taxon>Staurois</taxon>
    </lineage>
</organism>
<dbReference type="InterPro" id="IPR001580">
    <property type="entry name" value="Calret/calnex"/>
</dbReference>
<dbReference type="Proteomes" id="UP001162483">
    <property type="component" value="Unassembled WGS sequence"/>
</dbReference>
<proteinExistence type="inferred from homology"/>
<keyword evidence="7" id="KW-1185">Reference proteome</keyword>
<evidence type="ECO:0000256" key="5">
    <source>
        <dbReference type="RuleBase" id="RU362126"/>
    </source>
</evidence>